<dbReference type="Proteomes" id="UP000504633">
    <property type="component" value="Unplaced"/>
</dbReference>
<evidence type="ECO:0000259" key="2">
    <source>
        <dbReference type="PROSITE" id="PS51465"/>
    </source>
</evidence>
<keyword evidence="3" id="KW-1185">Reference proteome</keyword>
<dbReference type="OrthoDB" id="126772at2759"/>
<keyword evidence="1" id="KW-0732">Signal</keyword>
<protein>
    <submittedName>
        <fullName evidence="4">Uncharacterized protein LOC111596321</fullName>
    </submittedName>
</protein>
<evidence type="ECO:0000313" key="4">
    <source>
        <dbReference type="RefSeq" id="XP_023166255.1"/>
    </source>
</evidence>
<dbReference type="InterPro" id="IPR039932">
    <property type="entry name" value="Spink4-like"/>
</dbReference>
<dbReference type="GO" id="GO:0004867">
    <property type="term" value="F:serine-type endopeptidase inhibitor activity"/>
    <property type="evidence" value="ECO:0007669"/>
    <property type="project" value="InterPro"/>
</dbReference>
<accession>A0A6J1LKA5</accession>
<dbReference type="PANTHER" id="PTHR21179:SF1">
    <property type="entry name" value="KAZ1-TYPE SERINE PROTEASE INHIBITOR-LIKE PROTEIN TYPE EPSILON-RELATED"/>
    <property type="match status" value="1"/>
</dbReference>
<dbReference type="InterPro" id="IPR002350">
    <property type="entry name" value="Kazal_dom"/>
</dbReference>
<feature type="signal peptide" evidence="1">
    <location>
        <begin position="1"/>
        <end position="26"/>
    </location>
</feature>
<gene>
    <name evidence="4" type="primary">LOC111596321</name>
</gene>
<dbReference type="GeneID" id="111596321"/>
<dbReference type="SUPFAM" id="SSF100895">
    <property type="entry name" value="Kazal-type serine protease inhibitors"/>
    <property type="match status" value="1"/>
</dbReference>
<evidence type="ECO:0000313" key="3">
    <source>
        <dbReference type="Proteomes" id="UP000504633"/>
    </source>
</evidence>
<dbReference type="Gene3D" id="3.30.60.30">
    <property type="match status" value="1"/>
</dbReference>
<dbReference type="PANTHER" id="PTHR21179">
    <property type="entry name" value="SERINE-TYPE ENDOPEPTIDASE INHIBITOR"/>
    <property type="match status" value="1"/>
</dbReference>
<reference evidence="4" key="1">
    <citation type="submission" date="2025-08" db="UniProtKB">
        <authorList>
            <consortium name="RefSeq"/>
        </authorList>
    </citation>
    <scope>IDENTIFICATION</scope>
    <source>
        <strain evidence="4">15085-1641.00</strain>
        <tissue evidence="4">Whole body</tissue>
    </source>
</reference>
<feature type="domain" description="Kazal-like" evidence="2">
    <location>
        <begin position="76"/>
        <end position="129"/>
    </location>
</feature>
<feature type="chain" id="PRO_5026804378" evidence="1">
    <location>
        <begin position="27"/>
        <end position="136"/>
    </location>
</feature>
<dbReference type="AlphaFoldDB" id="A0A6J1LKA5"/>
<name>A0A6J1LKA5_DROHY</name>
<dbReference type="SMART" id="SM00280">
    <property type="entry name" value="KAZAL"/>
    <property type="match status" value="1"/>
</dbReference>
<dbReference type="KEGG" id="dhe:111596321"/>
<organism evidence="3 4">
    <name type="scientific">Drosophila hydei</name>
    <name type="common">Fruit fly</name>
    <dbReference type="NCBI Taxonomy" id="7224"/>
    <lineage>
        <taxon>Eukaryota</taxon>
        <taxon>Metazoa</taxon>
        <taxon>Ecdysozoa</taxon>
        <taxon>Arthropoda</taxon>
        <taxon>Hexapoda</taxon>
        <taxon>Insecta</taxon>
        <taxon>Pterygota</taxon>
        <taxon>Neoptera</taxon>
        <taxon>Endopterygota</taxon>
        <taxon>Diptera</taxon>
        <taxon>Brachycera</taxon>
        <taxon>Muscomorpha</taxon>
        <taxon>Ephydroidea</taxon>
        <taxon>Drosophilidae</taxon>
        <taxon>Drosophila</taxon>
    </lineage>
</organism>
<proteinExistence type="predicted"/>
<dbReference type="OMA" id="IDCFGRC"/>
<dbReference type="CDD" id="cd00104">
    <property type="entry name" value="KAZAL_FS"/>
    <property type="match status" value="1"/>
</dbReference>
<sequence length="136" mass="14744">MATCAEMANYLLLTICALITGDLVAGQDFLIFAATTSSPLMPTRPTMRSTGDFVLVNNSPVVGTMTPFSTPAAAPTQAFIDCFGRCPTTPEYNPICASNRQLYLNEQKFDCARFCGADIRIVRRGSCEGLFPMQRG</sequence>
<evidence type="ECO:0000256" key="1">
    <source>
        <dbReference type="SAM" id="SignalP"/>
    </source>
</evidence>
<dbReference type="RefSeq" id="XP_023166255.1">
    <property type="nucleotide sequence ID" value="XM_023310487.2"/>
</dbReference>
<dbReference type="InterPro" id="IPR036058">
    <property type="entry name" value="Kazal_dom_sf"/>
</dbReference>
<dbReference type="PROSITE" id="PS51465">
    <property type="entry name" value="KAZAL_2"/>
    <property type="match status" value="1"/>
</dbReference>